<keyword evidence="2" id="KW-1185">Reference proteome</keyword>
<reference evidence="1 2" key="1">
    <citation type="submission" date="2017-07" db="EMBL/GenBank/DDBJ databases">
        <authorList>
            <person name="Sun Z.S."/>
            <person name="Albrecht U."/>
            <person name="Echele G."/>
            <person name="Lee C.C."/>
        </authorList>
    </citation>
    <scope>NUCLEOTIDE SEQUENCE [LARGE SCALE GENOMIC DNA]</scope>
    <source>
        <strain evidence="2">type strain: KCTC 22618</strain>
    </source>
</reference>
<protein>
    <submittedName>
        <fullName evidence="1">Uncharacterized protein</fullName>
    </submittedName>
</protein>
<name>A0A238U5A3_9FLAO</name>
<sequence>MKQQEAEQKANELIEVLRPKYSDLVAHVDIVDGTDDIVISFFWNRISVEQWNDAKTFKCKAKDYQTVVDTKIIPFFK</sequence>
<evidence type="ECO:0000313" key="2">
    <source>
        <dbReference type="Proteomes" id="UP000215214"/>
    </source>
</evidence>
<dbReference type="Proteomes" id="UP000215214">
    <property type="component" value="Chromosome TJEJU"/>
</dbReference>
<dbReference type="AlphaFoldDB" id="A0A238U5A3"/>
<gene>
    <name evidence="1" type="ORF">TJEJU_0388</name>
</gene>
<dbReference type="EMBL" id="LT899436">
    <property type="protein sequence ID" value="SNR14186.1"/>
    <property type="molecule type" value="Genomic_DNA"/>
</dbReference>
<organism evidence="1 2">
    <name type="scientific">Tenacibaculum jejuense</name>
    <dbReference type="NCBI Taxonomy" id="584609"/>
    <lineage>
        <taxon>Bacteria</taxon>
        <taxon>Pseudomonadati</taxon>
        <taxon>Bacteroidota</taxon>
        <taxon>Flavobacteriia</taxon>
        <taxon>Flavobacteriales</taxon>
        <taxon>Flavobacteriaceae</taxon>
        <taxon>Tenacibaculum</taxon>
    </lineage>
</organism>
<dbReference type="RefSeq" id="WP_095069047.1">
    <property type="nucleotide sequence ID" value="NZ_LT899436.1"/>
</dbReference>
<dbReference type="OrthoDB" id="1452547at2"/>
<evidence type="ECO:0000313" key="1">
    <source>
        <dbReference type="EMBL" id="SNR14186.1"/>
    </source>
</evidence>
<accession>A0A238U5A3</accession>
<dbReference type="KEGG" id="tje:TJEJU_0388"/>
<proteinExistence type="predicted"/>